<keyword evidence="1" id="KW-0663">Pyridoxal phosphate</keyword>
<dbReference type="OrthoDB" id="7363114at2"/>
<name>A0A1G9EUB9_9ACTN</name>
<evidence type="ECO:0000256" key="3">
    <source>
        <dbReference type="ARBA" id="ARBA00023125"/>
    </source>
</evidence>
<evidence type="ECO:0000256" key="1">
    <source>
        <dbReference type="ARBA" id="ARBA00022898"/>
    </source>
</evidence>
<evidence type="ECO:0000259" key="7">
    <source>
        <dbReference type="PROSITE" id="PS50949"/>
    </source>
</evidence>
<accession>A0A1G9EUB9</accession>
<dbReference type="RefSeq" id="WP_093614219.1">
    <property type="nucleotide sequence ID" value="NZ_FNFF01000012.1"/>
</dbReference>
<dbReference type="AlphaFoldDB" id="A0A1G9EUB9"/>
<feature type="region of interest" description="Disordered" evidence="6">
    <location>
        <begin position="65"/>
        <end position="86"/>
    </location>
</feature>
<evidence type="ECO:0000256" key="4">
    <source>
        <dbReference type="ARBA" id="ARBA00023163"/>
    </source>
</evidence>
<dbReference type="InterPro" id="IPR036388">
    <property type="entry name" value="WH-like_DNA-bd_sf"/>
</dbReference>
<dbReference type="Gene3D" id="1.10.10.10">
    <property type="entry name" value="Winged helix-like DNA-binding domain superfamily/Winged helix DNA-binding domain"/>
    <property type="match status" value="1"/>
</dbReference>
<protein>
    <submittedName>
        <fullName evidence="8">Regulatory protein, gntR family</fullName>
    </submittedName>
</protein>
<dbReference type="InterPro" id="IPR051446">
    <property type="entry name" value="HTH_trans_reg/aminotransferase"/>
</dbReference>
<keyword evidence="9" id="KW-1185">Reference proteome</keyword>
<dbReference type="InterPro" id="IPR036390">
    <property type="entry name" value="WH_DNA-bd_sf"/>
</dbReference>
<reference evidence="8 9" key="1">
    <citation type="submission" date="2016-10" db="EMBL/GenBank/DDBJ databases">
        <authorList>
            <person name="de Groot N.N."/>
        </authorList>
    </citation>
    <scope>NUCLEOTIDE SEQUENCE [LARGE SCALE GENOMIC DNA]</scope>
    <source>
        <strain evidence="8 9">CGMCC 4.5727</strain>
    </source>
</reference>
<evidence type="ECO:0000256" key="6">
    <source>
        <dbReference type="SAM" id="MobiDB-lite"/>
    </source>
</evidence>
<dbReference type="CDD" id="cd07377">
    <property type="entry name" value="WHTH_GntR"/>
    <property type="match status" value="1"/>
</dbReference>
<keyword evidence="4" id="KW-0804">Transcription</keyword>
<sequence length="127" mass="13486">MDSQTKRTPNAREIAAKLRDEIAAGTFGPNDRLPGGRAYAKKLGVSLMTVQSAYAQLRDEGLVEGRTGSGTYVRDPAAGEQSPREAAQNLADLRVEVARVSADLSDLVERVKRLEETVGSLAGESGA</sequence>
<evidence type="ECO:0000256" key="5">
    <source>
        <dbReference type="SAM" id="Coils"/>
    </source>
</evidence>
<keyword evidence="3" id="KW-0238">DNA-binding</keyword>
<dbReference type="SMART" id="SM00345">
    <property type="entry name" value="HTH_GNTR"/>
    <property type="match status" value="1"/>
</dbReference>
<keyword evidence="5" id="KW-0175">Coiled coil</keyword>
<dbReference type="PANTHER" id="PTHR46577:SF1">
    <property type="entry name" value="HTH-TYPE TRANSCRIPTIONAL REGULATORY PROTEIN GABR"/>
    <property type="match status" value="1"/>
</dbReference>
<feature type="coiled-coil region" evidence="5">
    <location>
        <begin position="90"/>
        <end position="124"/>
    </location>
</feature>
<evidence type="ECO:0000313" key="9">
    <source>
        <dbReference type="Proteomes" id="UP000199155"/>
    </source>
</evidence>
<evidence type="ECO:0000313" key="8">
    <source>
        <dbReference type="EMBL" id="SDK79714.1"/>
    </source>
</evidence>
<gene>
    <name evidence="8" type="ORF">SAMN05421806_11265</name>
</gene>
<dbReference type="InterPro" id="IPR000524">
    <property type="entry name" value="Tscrpt_reg_HTH_GntR"/>
</dbReference>
<dbReference type="Proteomes" id="UP000199155">
    <property type="component" value="Unassembled WGS sequence"/>
</dbReference>
<dbReference type="SUPFAM" id="SSF46785">
    <property type="entry name" value="Winged helix' DNA-binding domain"/>
    <property type="match status" value="1"/>
</dbReference>
<dbReference type="Pfam" id="PF00392">
    <property type="entry name" value="GntR"/>
    <property type="match status" value="1"/>
</dbReference>
<dbReference type="PANTHER" id="PTHR46577">
    <property type="entry name" value="HTH-TYPE TRANSCRIPTIONAL REGULATORY PROTEIN GABR"/>
    <property type="match status" value="1"/>
</dbReference>
<dbReference type="STRING" id="417292.SAMN05421806_11265"/>
<dbReference type="EMBL" id="FNFF01000012">
    <property type="protein sequence ID" value="SDK79714.1"/>
    <property type="molecule type" value="Genomic_DNA"/>
</dbReference>
<proteinExistence type="predicted"/>
<dbReference type="GO" id="GO:0003700">
    <property type="term" value="F:DNA-binding transcription factor activity"/>
    <property type="evidence" value="ECO:0007669"/>
    <property type="project" value="InterPro"/>
</dbReference>
<dbReference type="PROSITE" id="PS50949">
    <property type="entry name" value="HTH_GNTR"/>
    <property type="match status" value="1"/>
</dbReference>
<feature type="domain" description="HTH gntR-type" evidence="7">
    <location>
        <begin position="8"/>
        <end position="76"/>
    </location>
</feature>
<evidence type="ECO:0000256" key="2">
    <source>
        <dbReference type="ARBA" id="ARBA00023015"/>
    </source>
</evidence>
<keyword evidence="2" id="KW-0805">Transcription regulation</keyword>
<organism evidence="8 9">
    <name type="scientific">Streptomyces indicus</name>
    <dbReference type="NCBI Taxonomy" id="417292"/>
    <lineage>
        <taxon>Bacteria</taxon>
        <taxon>Bacillati</taxon>
        <taxon>Actinomycetota</taxon>
        <taxon>Actinomycetes</taxon>
        <taxon>Kitasatosporales</taxon>
        <taxon>Streptomycetaceae</taxon>
        <taxon>Streptomyces</taxon>
    </lineage>
</organism>
<dbReference type="GO" id="GO:0003677">
    <property type="term" value="F:DNA binding"/>
    <property type="evidence" value="ECO:0007669"/>
    <property type="project" value="UniProtKB-KW"/>
</dbReference>